<reference evidence="1" key="1">
    <citation type="journal article" date="2014" name="Int. J. Syst. Evol. Microbiol.">
        <title>Complete genome sequence of Corynebacterium casei LMG S-19264T (=DSM 44701T), isolated from a smear-ripened cheese.</title>
        <authorList>
            <consortium name="US DOE Joint Genome Institute (JGI-PGF)"/>
            <person name="Walter F."/>
            <person name="Albersmeier A."/>
            <person name="Kalinowski J."/>
            <person name="Ruckert C."/>
        </authorList>
    </citation>
    <scope>NUCLEOTIDE SEQUENCE</scope>
    <source>
        <strain evidence="1">CGMCC 4.5737</strain>
    </source>
</reference>
<proteinExistence type="predicted"/>
<evidence type="ECO:0000313" key="1">
    <source>
        <dbReference type="EMBL" id="GGM56583.1"/>
    </source>
</evidence>
<dbReference type="RefSeq" id="WP_189058022.1">
    <property type="nucleotide sequence ID" value="NZ_BMMK01000012.1"/>
</dbReference>
<sequence>MTTTTGPFTSPDRVAAAVPWSPLVVLAEAAARTAAVSEHVVTVVRGFDRESRRRARTVRGHLSSLGVRSVEATPAPDSWPTPDSTGLAVAAVVNVAGAGSWDAHRIAATLRVPLLTLDEAAGGAAAEVDQRHWDLIDVRAAEQTDFALSQVTLLPEDPERAEVSLTVGGTRHVVRGAQVGAGLKEHELRVRVTSPDIEEEYLTDEVTIEPVTGGYRLVRDGLPVGELTGPVTLTTVRQGLVVHVVRA</sequence>
<name>A0A8J3FW42_9PSEU</name>
<dbReference type="EMBL" id="BMMK01000012">
    <property type="protein sequence ID" value="GGM56583.1"/>
    <property type="molecule type" value="Genomic_DNA"/>
</dbReference>
<accession>A0A8J3FW42</accession>
<gene>
    <name evidence="1" type="ORF">GCM10012275_29660</name>
</gene>
<dbReference type="AlphaFoldDB" id="A0A8J3FW42"/>
<reference evidence="1" key="2">
    <citation type="submission" date="2020-09" db="EMBL/GenBank/DDBJ databases">
        <authorList>
            <person name="Sun Q."/>
            <person name="Zhou Y."/>
        </authorList>
    </citation>
    <scope>NUCLEOTIDE SEQUENCE</scope>
    <source>
        <strain evidence="1">CGMCC 4.5737</strain>
    </source>
</reference>
<protein>
    <submittedName>
        <fullName evidence="1">Uncharacterized protein</fullName>
    </submittedName>
</protein>
<dbReference type="Proteomes" id="UP000637578">
    <property type="component" value="Unassembled WGS sequence"/>
</dbReference>
<keyword evidence="2" id="KW-1185">Reference proteome</keyword>
<evidence type="ECO:0000313" key="2">
    <source>
        <dbReference type="Proteomes" id="UP000637578"/>
    </source>
</evidence>
<comment type="caution">
    <text evidence="1">The sequence shown here is derived from an EMBL/GenBank/DDBJ whole genome shotgun (WGS) entry which is preliminary data.</text>
</comment>
<organism evidence="1 2">
    <name type="scientific">Longimycelium tulufanense</name>
    <dbReference type="NCBI Taxonomy" id="907463"/>
    <lineage>
        <taxon>Bacteria</taxon>
        <taxon>Bacillati</taxon>
        <taxon>Actinomycetota</taxon>
        <taxon>Actinomycetes</taxon>
        <taxon>Pseudonocardiales</taxon>
        <taxon>Pseudonocardiaceae</taxon>
        <taxon>Longimycelium</taxon>
    </lineage>
</organism>